<reference evidence="6" key="1">
    <citation type="submission" date="2016-12" db="EMBL/GenBank/DDBJ databases">
        <authorList>
            <person name="Wikstrom N."/>
        </authorList>
    </citation>
    <scope>NUCLEOTIDE SEQUENCE</scope>
</reference>
<dbReference type="GO" id="GO:0003743">
    <property type="term" value="F:translation initiation factor activity"/>
    <property type="evidence" value="ECO:0007669"/>
    <property type="project" value="UniProtKB-KW"/>
</dbReference>
<dbReference type="InterPro" id="IPR004368">
    <property type="entry name" value="TIF_IF1"/>
</dbReference>
<dbReference type="GO" id="GO:0043022">
    <property type="term" value="F:ribosome binding"/>
    <property type="evidence" value="ECO:0007669"/>
    <property type="project" value="TreeGrafter"/>
</dbReference>
<evidence type="ECO:0000313" key="6">
    <source>
        <dbReference type="EMBL" id="ATL62329.1"/>
    </source>
</evidence>
<reference evidence="6" key="2">
    <citation type="journal article" date="2020" name="Zhi Wu Fen Lei Xue Bao">
        <title>Conflicting phylogenetic signals in genomic data of the coffee family (Rubiaceae).</title>
        <authorList>
            <person name="Wikstroem N."/>
            <person name="Bremer B."/>
            <person name="Rydin C."/>
        </authorList>
    </citation>
    <scope>NUCLEOTIDE SEQUENCE</scope>
</reference>
<protein>
    <submittedName>
        <fullName evidence="6">Translation initiation factor 1</fullName>
    </submittedName>
</protein>
<evidence type="ECO:0000256" key="3">
    <source>
        <dbReference type="ARBA" id="ARBA00011599"/>
    </source>
</evidence>
<keyword evidence="5" id="KW-0648">Protein biosynthesis</keyword>
<organism evidence="6">
    <name type="scientific">Ophiorrhiza mungos</name>
    <dbReference type="NCBI Taxonomy" id="43537"/>
    <lineage>
        <taxon>Eukaryota</taxon>
        <taxon>Viridiplantae</taxon>
        <taxon>Streptophyta</taxon>
        <taxon>Embryophyta</taxon>
        <taxon>Tracheophyta</taxon>
        <taxon>Spermatophyta</taxon>
        <taxon>Magnoliopsida</taxon>
        <taxon>eudicotyledons</taxon>
        <taxon>Gunneridae</taxon>
        <taxon>Pentapetalae</taxon>
        <taxon>asterids</taxon>
        <taxon>lamiids</taxon>
        <taxon>Gentianales</taxon>
        <taxon>Rubiaceae</taxon>
        <taxon>Rubioideae</taxon>
        <taxon>Ophiorrhizeae</taxon>
        <taxon>Ophiorrhiza</taxon>
    </lineage>
</organism>
<evidence type="ECO:0000256" key="2">
    <source>
        <dbReference type="ARBA" id="ARBA00010939"/>
    </source>
</evidence>
<dbReference type="EMBL" id="KY378702">
    <property type="protein sequence ID" value="ATL62329.1"/>
    <property type="molecule type" value="Genomic_DNA"/>
</dbReference>
<accession>A0A6F8F3G3</accession>
<dbReference type="PANTHER" id="PTHR33370">
    <property type="entry name" value="TRANSLATION INITIATION FACTOR IF-1, CHLOROPLASTIC"/>
    <property type="match status" value="1"/>
</dbReference>
<dbReference type="AlphaFoldDB" id="A0A6F8F3G3"/>
<sequence>MKEQKEKWIHESLITESPPTGMFRIRLDNEDLVRGSVSGRIRHSFYMATARR</sequence>
<comment type="function">
    <text evidence="1">One of the essential components for the initiation of protein synthesis. Stabilizes the binding of IF-2 and IF-3 on the 30S subunit to which N-formylmethionyl-tRNA(fMet) subsequently binds. Helps modulate mRNA selection, yielding the 30S pre-initiation complex (PIC). Upon addition of the 50S ribosomal subunit IF-1, IF-2 and IF-3 are released leaving the mature 70S translation initiation complex.</text>
</comment>
<dbReference type="SUPFAM" id="SSF50249">
    <property type="entry name" value="Nucleic acid-binding proteins"/>
    <property type="match status" value="1"/>
</dbReference>
<evidence type="ECO:0000256" key="1">
    <source>
        <dbReference type="ARBA" id="ARBA00003935"/>
    </source>
</evidence>
<name>A0A6F8F3G3_9GENT</name>
<dbReference type="InterPro" id="IPR012340">
    <property type="entry name" value="NA-bd_OB-fold"/>
</dbReference>
<dbReference type="PANTHER" id="PTHR33370:SF1">
    <property type="entry name" value="TRANSLATION INITIATION FACTOR IF-1, CHLOROPLASTIC"/>
    <property type="match status" value="1"/>
</dbReference>
<evidence type="ECO:0000256" key="4">
    <source>
        <dbReference type="ARBA" id="ARBA00022540"/>
    </source>
</evidence>
<keyword evidence="4 6" id="KW-0396">Initiation factor</keyword>
<geneLocation type="chloroplast" evidence="6"/>
<comment type="similarity">
    <text evidence="2">Belongs to the IF-1 family.</text>
</comment>
<dbReference type="Gene3D" id="2.40.50.140">
    <property type="entry name" value="Nucleic acid-binding proteins"/>
    <property type="match status" value="1"/>
</dbReference>
<gene>
    <name evidence="6" type="primary">infA</name>
</gene>
<keyword evidence="6" id="KW-0150">Chloroplast</keyword>
<keyword evidence="6" id="KW-0934">Plastid</keyword>
<dbReference type="GO" id="GO:0005829">
    <property type="term" value="C:cytosol"/>
    <property type="evidence" value="ECO:0007669"/>
    <property type="project" value="TreeGrafter"/>
</dbReference>
<proteinExistence type="inferred from homology"/>
<evidence type="ECO:0000256" key="5">
    <source>
        <dbReference type="ARBA" id="ARBA00022917"/>
    </source>
</evidence>
<comment type="subunit">
    <text evidence="3">Component of the 30S ribosomal translation pre-initiation complex which assembles on the 30S ribosome in the order IF-2 and IF-3, IF-1 and N-formylmethionyl-tRNA(fMet); mRNA recruitment can occur at any time during PIC assembly.</text>
</comment>